<dbReference type="EMBL" id="VULT01000013">
    <property type="protein sequence ID" value="MSS17880.1"/>
    <property type="molecule type" value="Genomic_DNA"/>
</dbReference>
<dbReference type="AlphaFoldDB" id="A0A6L5XBW3"/>
<dbReference type="RefSeq" id="WP_154328904.1">
    <property type="nucleotide sequence ID" value="NZ_CP045696.1"/>
</dbReference>
<feature type="transmembrane region" description="Helical" evidence="8">
    <location>
        <begin position="264"/>
        <end position="283"/>
    </location>
</feature>
<evidence type="ECO:0000256" key="8">
    <source>
        <dbReference type="SAM" id="Phobius"/>
    </source>
</evidence>
<evidence type="ECO:0000256" key="1">
    <source>
        <dbReference type="ARBA" id="ARBA00004651"/>
    </source>
</evidence>
<dbReference type="Proteomes" id="UP000483362">
    <property type="component" value="Unassembled WGS sequence"/>
</dbReference>
<sequence>MLASIFDIISSNLTQFWHFTGFYNCDYTNLIMICFGLLFIYLAIKHDFEPMLLVPIGFGILVGNIPFQPGNEIGVYEEGSVLNILYQGVVKGWYPPLIFLGIGAMTDFGALIANPKLMLVGAAAQFGIFGAYMVALAIGFMPDQAGAIAIIGGADGPTAIFLSGKLAPNLLGAIAVCAYSYMALVPVIQPPIMRLCTTKKERVIHMKPARKVTKNEKILFPIVGLLLTCFFVPSGLPLLGMLFFGNLLRESGVTTRLAKTASNAMTDIVTMILGLTVGTSTQASQFLTLSTVKIFFLGAMAFIIATFAGVLFVKFFNLFLSKDNKLNPLIGNAGVSAVPMAARISNDMGLKYDPRNYLLMHAMGPNVAGVIGSAVAAGVLLGFLG</sequence>
<evidence type="ECO:0000256" key="2">
    <source>
        <dbReference type="ARBA" id="ARBA00022475"/>
    </source>
</evidence>
<evidence type="ECO:0000256" key="5">
    <source>
        <dbReference type="ARBA" id="ARBA00022989"/>
    </source>
</evidence>
<feature type="transmembrane region" description="Helical" evidence="8">
    <location>
        <begin position="218"/>
        <end position="244"/>
    </location>
</feature>
<feature type="transmembrane region" description="Helical" evidence="8">
    <location>
        <begin position="357"/>
        <end position="384"/>
    </location>
</feature>
<keyword evidence="7" id="KW-0406">Ion transport</keyword>
<keyword evidence="2 7" id="KW-1003">Cell membrane</keyword>
<name>A0A6L5XBW3_9BACT</name>
<comment type="subcellular location">
    <subcellularLocation>
        <location evidence="1">Cell membrane</location>
        <topology evidence="1">Multi-pass membrane protein</topology>
    </subcellularLocation>
</comment>
<dbReference type="GO" id="GO:0016829">
    <property type="term" value="F:lyase activity"/>
    <property type="evidence" value="ECO:0007669"/>
    <property type="project" value="InterPro"/>
</dbReference>
<dbReference type="PANTHER" id="PTHR35806:SF1">
    <property type="entry name" value="OXALOACETATE DECARBOXYLASE BETA CHAIN 2"/>
    <property type="match status" value="1"/>
</dbReference>
<keyword evidence="7" id="KW-0915">Sodium</keyword>
<keyword evidence="7" id="KW-0739">Sodium transport</keyword>
<accession>A0A6L5XBW3</accession>
<feature type="transmembrane region" description="Helical" evidence="8">
    <location>
        <begin position="93"/>
        <end position="112"/>
    </location>
</feature>
<protein>
    <submittedName>
        <fullName evidence="9">Sodium ion-translocating decarboxylase subunit beta</fullName>
    </submittedName>
</protein>
<keyword evidence="5 8" id="KW-1133">Transmembrane helix</keyword>
<keyword evidence="6 7" id="KW-0472">Membrane</keyword>
<proteinExistence type="predicted"/>
<feature type="transmembrane region" description="Helical" evidence="8">
    <location>
        <begin position="170"/>
        <end position="197"/>
    </location>
</feature>
<dbReference type="GO" id="GO:0006814">
    <property type="term" value="P:sodium ion transport"/>
    <property type="evidence" value="ECO:0007669"/>
    <property type="project" value="UniProtKB-UniRule"/>
</dbReference>
<evidence type="ECO:0000256" key="4">
    <source>
        <dbReference type="ARBA" id="ARBA00022967"/>
    </source>
</evidence>
<gene>
    <name evidence="9" type="ORF">FYJ29_08950</name>
</gene>
<evidence type="ECO:0000256" key="7">
    <source>
        <dbReference type="PIRNR" id="PIRNR015658"/>
    </source>
</evidence>
<keyword evidence="7" id="KW-0813">Transport</keyword>
<evidence type="ECO:0000256" key="6">
    <source>
        <dbReference type="ARBA" id="ARBA00023136"/>
    </source>
</evidence>
<keyword evidence="3 8" id="KW-0812">Transmembrane</keyword>
<dbReference type="GO" id="GO:0005886">
    <property type="term" value="C:plasma membrane"/>
    <property type="evidence" value="ECO:0007669"/>
    <property type="project" value="UniProtKB-SubCell"/>
</dbReference>
<dbReference type="PANTHER" id="PTHR35806">
    <property type="entry name" value="OXALOACETATE DECARBOXYLASE BETA CHAIN 2"/>
    <property type="match status" value="1"/>
</dbReference>
<evidence type="ECO:0000313" key="10">
    <source>
        <dbReference type="Proteomes" id="UP000483362"/>
    </source>
</evidence>
<dbReference type="NCBIfam" id="TIGR01109">
    <property type="entry name" value="Na_pump_decarbB"/>
    <property type="match status" value="1"/>
</dbReference>
<comment type="caution">
    <text evidence="9">The sequence shown here is derived from an EMBL/GenBank/DDBJ whole genome shotgun (WGS) entry which is preliminary data.</text>
</comment>
<dbReference type="Pfam" id="PF03977">
    <property type="entry name" value="OAD_beta"/>
    <property type="match status" value="1"/>
</dbReference>
<feature type="transmembrane region" description="Helical" evidence="8">
    <location>
        <begin position="27"/>
        <end position="44"/>
    </location>
</feature>
<keyword evidence="4" id="KW-1278">Translocase</keyword>
<organism evidence="9 10">
    <name type="scientific">Sodaliphilus pleomorphus</name>
    <dbReference type="NCBI Taxonomy" id="2606626"/>
    <lineage>
        <taxon>Bacteria</taxon>
        <taxon>Pseudomonadati</taxon>
        <taxon>Bacteroidota</taxon>
        <taxon>Bacteroidia</taxon>
        <taxon>Bacteroidales</taxon>
        <taxon>Muribaculaceae</taxon>
        <taxon>Sodaliphilus</taxon>
    </lineage>
</organism>
<feature type="transmembrane region" description="Helical" evidence="8">
    <location>
        <begin position="295"/>
        <end position="320"/>
    </location>
</feature>
<evidence type="ECO:0000256" key="3">
    <source>
        <dbReference type="ARBA" id="ARBA00022692"/>
    </source>
</evidence>
<reference evidence="9 10" key="1">
    <citation type="submission" date="2019-08" db="EMBL/GenBank/DDBJ databases">
        <title>In-depth cultivation of the pig gut microbiome towards novel bacterial diversity and tailored functional studies.</title>
        <authorList>
            <person name="Wylensek D."/>
            <person name="Hitch T.C.A."/>
            <person name="Clavel T."/>
        </authorList>
    </citation>
    <scope>NUCLEOTIDE SEQUENCE [LARGE SCALE GENOMIC DNA]</scope>
    <source>
        <strain evidence="9 10">Oil-RF-744-WCA-WT-10</strain>
    </source>
</reference>
<feature type="transmembrane region" description="Helical" evidence="8">
    <location>
        <begin position="119"/>
        <end position="140"/>
    </location>
</feature>
<evidence type="ECO:0000313" key="9">
    <source>
        <dbReference type="EMBL" id="MSS17880.1"/>
    </source>
</evidence>
<dbReference type="PIRSF" id="PIRSF015658">
    <property type="entry name" value="MmdB_OadB"/>
    <property type="match status" value="1"/>
</dbReference>
<keyword evidence="10" id="KW-1185">Reference proteome</keyword>
<dbReference type="InterPro" id="IPR005661">
    <property type="entry name" value="OadB_MmdB"/>
</dbReference>